<dbReference type="RefSeq" id="WP_189653477.1">
    <property type="nucleotide sequence ID" value="NZ_BMRC01000042.1"/>
</dbReference>
<gene>
    <name evidence="2" type="ORF">ACFFV7_19665</name>
</gene>
<accession>A0ABV5IFW6</accession>
<evidence type="ECO:0000256" key="1">
    <source>
        <dbReference type="SAM" id="Phobius"/>
    </source>
</evidence>
<dbReference type="EMBL" id="JBHMEI010000014">
    <property type="protein sequence ID" value="MFB9203417.1"/>
    <property type="molecule type" value="Genomic_DNA"/>
</dbReference>
<proteinExistence type="predicted"/>
<feature type="transmembrane region" description="Helical" evidence="1">
    <location>
        <begin position="39"/>
        <end position="59"/>
    </location>
</feature>
<keyword evidence="1" id="KW-1133">Transmembrane helix</keyword>
<name>A0ABV5IFW6_9ACTN</name>
<protein>
    <submittedName>
        <fullName evidence="2">Uncharacterized protein</fullName>
    </submittedName>
</protein>
<organism evidence="2 3">
    <name type="scientific">Nonomuraea spiralis</name>
    <dbReference type="NCBI Taxonomy" id="46182"/>
    <lineage>
        <taxon>Bacteria</taxon>
        <taxon>Bacillati</taxon>
        <taxon>Actinomycetota</taxon>
        <taxon>Actinomycetes</taxon>
        <taxon>Streptosporangiales</taxon>
        <taxon>Streptosporangiaceae</taxon>
        <taxon>Nonomuraea</taxon>
    </lineage>
</organism>
<reference evidence="2 3" key="1">
    <citation type="submission" date="2024-09" db="EMBL/GenBank/DDBJ databases">
        <authorList>
            <person name="Sun Q."/>
            <person name="Mori K."/>
        </authorList>
    </citation>
    <scope>NUCLEOTIDE SEQUENCE [LARGE SCALE GENOMIC DNA]</scope>
    <source>
        <strain evidence="2 3">CCM 3426</strain>
    </source>
</reference>
<keyword evidence="1" id="KW-0472">Membrane</keyword>
<keyword evidence="1" id="KW-0812">Transmembrane</keyword>
<keyword evidence="3" id="KW-1185">Reference proteome</keyword>
<evidence type="ECO:0000313" key="3">
    <source>
        <dbReference type="Proteomes" id="UP001589647"/>
    </source>
</evidence>
<evidence type="ECO:0000313" key="2">
    <source>
        <dbReference type="EMBL" id="MFB9203417.1"/>
    </source>
</evidence>
<comment type="caution">
    <text evidence="2">The sequence shown here is derived from an EMBL/GenBank/DDBJ whole genome shotgun (WGS) entry which is preliminary data.</text>
</comment>
<dbReference type="Proteomes" id="UP001589647">
    <property type="component" value="Unassembled WGS sequence"/>
</dbReference>
<sequence>MGYLLSLALVIGANPATSLWELNDDSALDSMVPEWHFPVLVAVGVVTLAAVVGWLSGTARHRPADAARREVPENGDV</sequence>